<evidence type="ECO:0000256" key="1">
    <source>
        <dbReference type="SAM" id="Phobius"/>
    </source>
</evidence>
<gene>
    <name evidence="2" type="ORF">AGLY_009468</name>
</gene>
<keyword evidence="1" id="KW-0812">Transmembrane</keyword>
<organism evidence="2 3">
    <name type="scientific">Aphis glycines</name>
    <name type="common">Soybean aphid</name>
    <dbReference type="NCBI Taxonomy" id="307491"/>
    <lineage>
        <taxon>Eukaryota</taxon>
        <taxon>Metazoa</taxon>
        <taxon>Ecdysozoa</taxon>
        <taxon>Arthropoda</taxon>
        <taxon>Hexapoda</taxon>
        <taxon>Insecta</taxon>
        <taxon>Pterygota</taxon>
        <taxon>Neoptera</taxon>
        <taxon>Paraneoptera</taxon>
        <taxon>Hemiptera</taxon>
        <taxon>Sternorrhyncha</taxon>
        <taxon>Aphidomorpha</taxon>
        <taxon>Aphidoidea</taxon>
        <taxon>Aphididae</taxon>
        <taxon>Aphidini</taxon>
        <taxon>Aphis</taxon>
        <taxon>Aphis</taxon>
    </lineage>
</organism>
<proteinExistence type="predicted"/>
<keyword evidence="1" id="KW-0472">Membrane</keyword>
<feature type="transmembrane region" description="Helical" evidence="1">
    <location>
        <begin position="86"/>
        <end position="108"/>
    </location>
</feature>
<keyword evidence="3" id="KW-1185">Reference proteome</keyword>
<dbReference type="AlphaFoldDB" id="A0A6G0TJS2"/>
<accession>A0A6G0TJS2</accession>
<evidence type="ECO:0000313" key="2">
    <source>
        <dbReference type="EMBL" id="KAE9533040.1"/>
    </source>
</evidence>
<keyword evidence="1" id="KW-1133">Transmembrane helix</keyword>
<dbReference type="EMBL" id="VYZN01000037">
    <property type="protein sequence ID" value="KAE9533040.1"/>
    <property type="molecule type" value="Genomic_DNA"/>
</dbReference>
<evidence type="ECO:0000313" key="3">
    <source>
        <dbReference type="Proteomes" id="UP000475862"/>
    </source>
</evidence>
<dbReference type="Proteomes" id="UP000475862">
    <property type="component" value="Unassembled WGS sequence"/>
</dbReference>
<reference evidence="2 3" key="1">
    <citation type="submission" date="2019-08" db="EMBL/GenBank/DDBJ databases">
        <title>The genome of the soybean aphid Biotype 1, its phylome, world population structure and adaptation to the North American continent.</title>
        <authorList>
            <person name="Giordano R."/>
            <person name="Donthu R.K."/>
            <person name="Hernandez A.G."/>
            <person name="Wright C.L."/>
            <person name="Zimin A.V."/>
        </authorList>
    </citation>
    <scope>NUCLEOTIDE SEQUENCE [LARGE SCALE GENOMIC DNA]</scope>
    <source>
        <tissue evidence="2">Whole aphids</tissue>
    </source>
</reference>
<protein>
    <submittedName>
        <fullName evidence="2">Uncharacterized protein</fullName>
    </submittedName>
</protein>
<sequence>MDKLIHFKKKTQPTNSQLICKGIAIQHDILFFLAILPLFFPFIFDFPLPPNVLSVVFPFMPRFLPPNPYFVYLHNLMFNNNLKFKYLVRFFFLSPPSSFFLFFFPLSVSKKSKSFLKPFLNFLIFSLSSRFCLCFSCIAATCFSLANFFSCLIRRTFSVCSRAVFLCKSACRTFCICSSDLNISAK</sequence>
<feature type="transmembrane region" description="Helical" evidence="1">
    <location>
        <begin position="29"/>
        <end position="48"/>
    </location>
</feature>
<feature type="transmembrane region" description="Helical" evidence="1">
    <location>
        <begin position="120"/>
        <end position="146"/>
    </location>
</feature>
<name>A0A6G0TJS2_APHGL</name>
<comment type="caution">
    <text evidence="2">The sequence shown here is derived from an EMBL/GenBank/DDBJ whole genome shotgun (WGS) entry which is preliminary data.</text>
</comment>